<protein>
    <submittedName>
        <fullName evidence="1">Uncharacterized protein</fullName>
    </submittedName>
</protein>
<accession>A0ABT8SBM7</accession>
<gene>
    <name evidence="1" type="ORF">Q2T77_28935</name>
</gene>
<comment type="caution">
    <text evidence="1">The sequence shown here is derived from an EMBL/GenBank/DDBJ whole genome shotgun (WGS) entry which is preliminary data.</text>
</comment>
<reference evidence="1" key="1">
    <citation type="submission" date="2023-06" db="EMBL/GenBank/DDBJ databases">
        <authorList>
            <person name="Jiang Y."/>
            <person name="Liu Q."/>
        </authorList>
    </citation>
    <scope>NUCLEOTIDE SEQUENCE</scope>
    <source>
        <strain evidence="1">CGMCC 1.12090</strain>
    </source>
</reference>
<name>A0ABT8SBM7_9BURK</name>
<keyword evidence="2" id="KW-1185">Reference proteome</keyword>
<organism evidence="1 2">
    <name type="scientific">Variovorax ginsengisoli</name>
    <dbReference type="NCBI Taxonomy" id="363844"/>
    <lineage>
        <taxon>Bacteria</taxon>
        <taxon>Pseudomonadati</taxon>
        <taxon>Pseudomonadota</taxon>
        <taxon>Betaproteobacteria</taxon>
        <taxon>Burkholderiales</taxon>
        <taxon>Comamonadaceae</taxon>
        <taxon>Variovorax</taxon>
    </lineage>
</organism>
<dbReference type="RefSeq" id="WP_301814326.1">
    <property type="nucleotide sequence ID" value="NZ_JAUJZH010000027.1"/>
</dbReference>
<sequence>MSSFKTQALLRRVAATAGPERSFWKAVGALAQEPRPNWGLDLHAGRQPLATDAFVYLVNTSNLWVASAAMSPAQLVAVKNEVEGGDSHKLRALAAVAMASASQAARAKEGSMASPESLQAFAAGLRAIAAAPGFIATAEQSPELDNHHWILLLYRLVDGEVLAGFGYGDDPIPGMLDRETLIEFVGNMVEMDLEPGALVGETAAAHGGATLADVLVTRPS</sequence>
<evidence type="ECO:0000313" key="1">
    <source>
        <dbReference type="EMBL" id="MDO1536319.1"/>
    </source>
</evidence>
<evidence type="ECO:0000313" key="2">
    <source>
        <dbReference type="Proteomes" id="UP001169027"/>
    </source>
</evidence>
<proteinExistence type="predicted"/>
<dbReference type="EMBL" id="JAUKVY010000027">
    <property type="protein sequence ID" value="MDO1536319.1"/>
    <property type="molecule type" value="Genomic_DNA"/>
</dbReference>
<dbReference type="Proteomes" id="UP001169027">
    <property type="component" value="Unassembled WGS sequence"/>
</dbReference>